<keyword evidence="3" id="KW-0597">Phosphoprotein</keyword>
<evidence type="ECO:0000313" key="12">
    <source>
        <dbReference type="EMBL" id="CAG5126039.1"/>
    </source>
</evidence>
<dbReference type="GO" id="GO:0051301">
    <property type="term" value="P:cell division"/>
    <property type="evidence" value="ECO:0007669"/>
    <property type="project" value="UniProtKB-KW"/>
</dbReference>
<evidence type="ECO:0000256" key="9">
    <source>
        <dbReference type="SAM" id="MobiDB-lite"/>
    </source>
</evidence>
<dbReference type="Proteomes" id="UP000678393">
    <property type="component" value="Unassembled WGS sequence"/>
</dbReference>
<dbReference type="InterPro" id="IPR004367">
    <property type="entry name" value="Cyclin_C-dom"/>
</dbReference>
<dbReference type="InterPro" id="IPR036915">
    <property type="entry name" value="Cyclin-like_sf"/>
</dbReference>
<dbReference type="PROSITE" id="PS00292">
    <property type="entry name" value="CYCLINS"/>
    <property type="match status" value="1"/>
</dbReference>
<evidence type="ECO:0000313" key="13">
    <source>
        <dbReference type="Proteomes" id="UP000678393"/>
    </source>
</evidence>
<keyword evidence="4" id="KW-0132">Cell division</keyword>
<protein>
    <recommendedName>
        <fullName evidence="14">Cyclin E</fullName>
    </recommendedName>
</protein>
<evidence type="ECO:0000256" key="6">
    <source>
        <dbReference type="ARBA" id="ARBA00023242"/>
    </source>
</evidence>
<dbReference type="EMBL" id="CAJHNH020002227">
    <property type="protein sequence ID" value="CAG5126039.1"/>
    <property type="molecule type" value="Genomic_DNA"/>
</dbReference>
<evidence type="ECO:0008006" key="14">
    <source>
        <dbReference type="Google" id="ProtNLM"/>
    </source>
</evidence>
<evidence type="ECO:0000256" key="2">
    <source>
        <dbReference type="ARBA" id="ARBA00007143"/>
    </source>
</evidence>
<evidence type="ECO:0000256" key="4">
    <source>
        <dbReference type="ARBA" id="ARBA00022618"/>
    </source>
</evidence>
<accession>A0A8S3ZA36</accession>
<dbReference type="InterPro" id="IPR006671">
    <property type="entry name" value="Cyclin_N"/>
</dbReference>
<name>A0A8S3ZA36_9EUPU</name>
<keyword evidence="13" id="KW-1185">Reference proteome</keyword>
<comment type="similarity">
    <text evidence="2">Belongs to the cyclin family. Cyclin E subfamily.</text>
</comment>
<dbReference type="AlphaFoldDB" id="A0A8S3ZA36"/>
<dbReference type="Pfam" id="PF00134">
    <property type="entry name" value="Cyclin_N"/>
    <property type="match status" value="1"/>
</dbReference>
<sequence length="308" mass="35203">NPVYFTNHPELLPRMRAILLDWLSEVCELHHLHKQTYSLALDYVDRYLSVTKDVPKEQLQLVGVSALLLASKLEEIYPPKLTDFAYMTDSACTEQDIIRQEMIMLKALKWDLTPMTTNAWLGVYLQVANIEHLTDDHLGFVFPQFSTHAFIQLSRLCDLSLLDYGSMHFRYSIIAATALYHHTGENLVEEVTGFKWEDIYCCVKWMAPFARAMLEVGQTSVKFFSKVKPEDCHNIQTHNVGLGLLGRALSHQVVYREKERLVPCSVDLSAQLVALLVPPDSDDDDDETTNVSMDDDDEEEEKETNSSN</sequence>
<dbReference type="SUPFAM" id="SSF47954">
    <property type="entry name" value="Cyclin-like"/>
    <property type="match status" value="2"/>
</dbReference>
<keyword evidence="5 8" id="KW-0195">Cyclin</keyword>
<dbReference type="InterPro" id="IPR048258">
    <property type="entry name" value="Cyclins_cyclin-box"/>
</dbReference>
<dbReference type="PANTHER" id="PTHR10177">
    <property type="entry name" value="CYCLINS"/>
    <property type="match status" value="1"/>
</dbReference>
<feature type="region of interest" description="Disordered" evidence="9">
    <location>
        <begin position="278"/>
        <end position="308"/>
    </location>
</feature>
<proteinExistence type="inferred from homology"/>
<dbReference type="InterPro" id="IPR039361">
    <property type="entry name" value="Cyclin"/>
</dbReference>
<dbReference type="OrthoDB" id="5590282at2759"/>
<reference evidence="12" key="1">
    <citation type="submission" date="2021-04" db="EMBL/GenBank/DDBJ databases">
        <authorList>
            <consortium name="Molecular Ecology Group"/>
        </authorList>
    </citation>
    <scope>NUCLEOTIDE SEQUENCE</scope>
</reference>
<dbReference type="Gene3D" id="1.10.472.10">
    <property type="entry name" value="Cyclin-like"/>
    <property type="match status" value="2"/>
</dbReference>
<dbReference type="FunFam" id="1.10.472.10:FF:000024">
    <property type="entry name" value="G1/S-specific cyclin-E1"/>
    <property type="match status" value="1"/>
</dbReference>
<evidence type="ECO:0000256" key="7">
    <source>
        <dbReference type="ARBA" id="ARBA00023306"/>
    </source>
</evidence>
<feature type="domain" description="Cyclin C-terminal" evidence="11">
    <location>
        <begin position="115"/>
        <end position="241"/>
    </location>
</feature>
<evidence type="ECO:0000256" key="3">
    <source>
        <dbReference type="ARBA" id="ARBA00022553"/>
    </source>
</evidence>
<feature type="compositionally biased region" description="Acidic residues" evidence="9">
    <location>
        <begin position="280"/>
        <end position="302"/>
    </location>
</feature>
<evidence type="ECO:0000259" key="11">
    <source>
        <dbReference type="SMART" id="SM01332"/>
    </source>
</evidence>
<evidence type="ECO:0000256" key="5">
    <source>
        <dbReference type="ARBA" id="ARBA00023127"/>
    </source>
</evidence>
<keyword evidence="6" id="KW-0539">Nucleus</keyword>
<dbReference type="SMART" id="SM00385">
    <property type="entry name" value="CYCLIN"/>
    <property type="match status" value="1"/>
</dbReference>
<evidence type="ECO:0000259" key="10">
    <source>
        <dbReference type="SMART" id="SM00385"/>
    </source>
</evidence>
<feature type="non-terminal residue" evidence="12">
    <location>
        <position position="308"/>
    </location>
</feature>
<gene>
    <name evidence="12" type="ORF">CUNI_LOCUS11597</name>
</gene>
<keyword evidence="7" id="KW-0131">Cell cycle</keyword>
<dbReference type="Pfam" id="PF02984">
    <property type="entry name" value="Cyclin_C"/>
    <property type="match status" value="1"/>
</dbReference>
<dbReference type="InterPro" id="IPR013763">
    <property type="entry name" value="Cyclin-like_dom"/>
</dbReference>
<comment type="subcellular location">
    <subcellularLocation>
        <location evidence="1">Nucleus</location>
    </subcellularLocation>
</comment>
<organism evidence="12 13">
    <name type="scientific">Candidula unifasciata</name>
    <dbReference type="NCBI Taxonomy" id="100452"/>
    <lineage>
        <taxon>Eukaryota</taxon>
        <taxon>Metazoa</taxon>
        <taxon>Spiralia</taxon>
        <taxon>Lophotrochozoa</taxon>
        <taxon>Mollusca</taxon>
        <taxon>Gastropoda</taxon>
        <taxon>Heterobranchia</taxon>
        <taxon>Euthyneura</taxon>
        <taxon>Panpulmonata</taxon>
        <taxon>Eupulmonata</taxon>
        <taxon>Stylommatophora</taxon>
        <taxon>Helicina</taxon>
        <taxon>Helicoidea</taxon>
        <taxon>Geomitridae</taxon>
        <taxon>Candidula</taxon>
    </lineage>
</organism>
<comment type="caution">
    <text evidence="12">The sequence shown here is derived from an EMBL/GenBank/DDBJ whole genome shotgun (WGS) entry which is preliminary data.</text>
</comment>
<evidence type="ECO:0000256" key="1">
    <source>
        <dbReference type="ARBA" id="ARBA00004123"/>
    </source>
</evidence>
<dbReference type="GO" id="GO:0005634">
    <property type="term" value="C:nucleus"/>
    <property type="evidence" value="ECO:0007669"/>
    <property type="project" value="UniProtKB-SubCell"/>
</dbReference>
<dbReference type="SMART" id="SM01332">
    <property type="entry name" value="Cyclin_C"/>
    <property type="match status" value="1"/>
</dbReference>
<evidence type="ECO:0000256" key="8">
    <source>
        <dbReference type="RuleBase" id="RU000383"/>
    </source>
</evidence>
<feature type="domain" description="Cyclin-like" evidence="10">
    <location>
        <begin position="21"/>
        <end position="106"/>
    </location>
</feature>